<reference evidence="1 2" key="1">
    <citation type="submission" date="2024-03" db="EMBL/GenBank/DDBJ databases">
        <title>Human intestinal bacterial collection.</title>
        <authorList>
            <person name="Pauvert C."/>
            <person name="Hitch T.C.A."/>
            <person name="Clavel T."/>
        </authorList>
    </citation>
    <scope>NUCLEOTIDE SEQUENCE [LARGE SCALE GENOMIC DNA]</scope>
    <source>
        <strain evidence="1 2">CLA-JM-H11</strain>
    </source>
</reference>
<comment type="caution">
    <text evidence="1">The sequence shown here is derived from an EMBL/GenBank/DDBJ whole genome shotgun (WGS) entry which is preliminary data.</text>
</comment>
<sequence>MKHSFSFRLASRDDKSSIVRFLDEHWGARHPLVHLDDFFTYYYEDGDRLQFALCETQGRIAALAGYIRANACEHPDIWISIWCADKSVSGAGMELLDALPRLCGARMAACNNIRPQVVSLYRFLGYEACRLPHYYRLADRSSYAVARIAQKTILPVADGPALLPVQDARQLAQVYVPHPELRPFKDLWYLTRRYFSYSRQHYDLWHLNGSLLATRTVPVNGTAVLRIVDYVGLPEQFPEFGPGINRLMQQVGAEYADCYCAGISAAQMASAGFCQRTETDANILPNYLTPPLYENTEYYYSTTESDHFLLFKADGDQDRPHLTV</sequence>
<dbReference type="SUPFAM" id="SSF55729">
    <property type="entry name" value="Acyl-CoA N-acyltransferases (Nat)"/>
    <property type="match status" value="1"/>
</dbReference>
<accession>A0ABV1GHG8</accession>
<keyword evidence="2" id="KW-1185">Reference proteome</keyword>
<evidence type="ECO:0000313" key="1">
    <source>
        <dbReference type="EMBL" id="MEQ2521300.1"/>
    </source>
</evidence>
<dbReference type="Proteomes" id="UP001477672">
    <property type="component" value="Unassembled WGS sequence"/>
</dbReference>
<protein>
    <recommendedName>
        <fullName evidence="3">N-acetyltransferase domain-containing protein</fullName>
    </recommendedName>
</protein>
<dbReference type="RefSeq" id="WP_349216814.1">
    <property type="nucleotide sequence ID" value="NZ_JBBMFA010000105.1"/>
</dbReference>
<evidence type="ECO:0000313" key="2">
    <source>
        <dbReference type="Proteomes" id="UP001477672"/>
    </source>
</evidence>
<gene>
    <name evidence="1" type="ORF">WMO24_12790</name>
</gene>
<evidence type="ECO:0008006" key="3">
    <source>
        <dbReference type="Google" id="ProtNLM"/>
    </source>
</evidence>
<name>A0ABV1GHG8_9FIRM</name>
<dbReference type="InterPro" id="IPR016181">
    <property type="entry name" value="Acyl_CoA_acyltransferase"/>
</dbReference>
<proteinExistence type="predicted"/>
<dbReference type="EMBL" id="JBBMFA010000105">
    <property type="protein sequence ID" value="MEQ2521300.1"/>
    <property type="molecule type" value="Genomic_DNA"/>
</dbReference>
<organism evidence="1 2">
    <name type="scientific">Ruthenibacterium intestinale</name>
    <dbReference type="NCBI Taxonomy" id="3133163"/>
    <lineage>
        <taxon>Bacteria</taxon>
        <taxon>Bacillati</taxon>
        <taxon>Bacillota</taxon>
        <taxon>Clostridia</taxon>
        <taxon>Eubacteriales</taxon>
        <taxon>Oscillospiraceae</taxon>
        <taxon>Ruthenibacterium</taxon>
    </lineage>
</organism>